<gene>
    <name evidence="1" type="ORF">DPMN_135424</name>
</gene>
<sequence>MHICTSAWYDEVHAPMTMDALLLELNDICSTLMIVGSDSRFCFNKEVAFLSFALLPTPPYSLVQPSHTDLSLSSTRSCSNSLLITFSLVVLI</sequence>
<dbReference type="Proteomes" id="UP000828390">
    <property type="component" value="Unassembled WGS sequence"/>
</dbReference>
<dbReference type="AlphaFoldDB" id="A0A9D4FZ54"/>
<organism evidence="1 2">
    <name type="scientific">Dreissena polymorpha</name>
    <name type="common">Zebra mussel</name>
    <name type="synonym">Mytilus polymorpha</name>
    <dbReference type="NCBI Taxonomy" id="45954"/>
    <lineage>
        <taxon>Eukaryota</taxon>
        <taxon>Metazoa</taxon>
        <taxon>Spiralia</taxon>
        <taxon>Lophotrochozoa</taxon>
        <taxon>Mollusca</taxon>
        <taxon>Bivalvia</taxon>
        <taxon>Autobranchia</taxon>
        <taxon>Heteroconchia</taxon>
        <taxon>Euheterodonta</taxon>
        <taxon>Imparidentia</taxon>
        <taxon>Neoheterodontei</taxon>
        <taxon>Myida</taxon>
        <taxon>Dreissenoidea</taxon>
        <taxon>Dreissenidae</taxon>
        <taxon>Dreissena</taxon>
    </lineage>
</organism>
<reference evidence="1" key="1">
    <citation type="journal article" date="2019" name="bioRxiv">
        <title>The Genome of the Zebra Mussel, Dreissena polymorpha: A Resource for Invasive Species Research.</title>
        <authorList>
            <person name="McCartney M.A."/>
            <person name="Auch B."/>
            <person name="Kono T."/>
            <person name="Mallez S."/>
            <person name="Zhang Y."/>
            <person name="Obille A."/>
            <person name="Becker A."/>
            <person name="Abrahante J.E."/>
            <person name="Garbe J."/>
            <person name="Badalamenti J.P."/>
            <person name="Herman A."/>
            <person name="Mangelson H."/>
            <person name="Liachko I."/>
            <person name="Sullivan S."/>
            <person name="Sone E.D."/>
            <person name="Koren S."/>
            <person name="Silverstein K.A.T."/>
            <person name="Beckman K.B."/>
            <person name="Gohl D.M."/>
        </authorList>
    </citation>
    <scope>NUCLEOTIDE SEQUENCE</scope>
    <source>
        <strain evidence="1">Duluth1</strain>
        <tissue evidence="1">Whole animal</tissue>
    </source>
</reference>
<name>A0A9D4FZ54_DREPO</name>
<dbReference type="EMBL" id="JAIWYP010000006">
    <property type="protein sequence ID" value="KAH3807091.1"/>
    <property type="molecule type" value="Genomic_DNA"/>
</dbReference>
<evidence type="ECO:0000313" key="1">
    <source>
        <dbReference type="EMBL" id="KAH3807091.1"/>
    </source>
</evidence>
<evidence type="ECO:0000313" key="2">
    <source>
        <dbReference type="Proteomes" id="UP000828390"/>
    </source>
</evidence>
<comment type="caution">
    <text evidence="1">The sequence shown here is derived from an EMBL/GenBank/DDBJ whole genome shotgun (WGS) entry which is preliminary data.</text>
</comment>
<keyword evidence="2" id="KW-1185">Reference proteome</keyword>
<reference evidence="1" key="2">
    <citation type="submission" date="2020-11" db="EMBL/GenBank/DDBJ databases">
        <authorList>
            <person name="McCartney M.A."/>
            <person name="Auch B."/>
            <person name="Kono T."/>
            <person name="Mallez S."/>
            <person name="Becker A."/>
            <person name="Gohl D.M."/>
            <person name="Silverstein K.A.T."/>
            <person name="Koren S."/>
            <person name="Bechman K.B."/>
            <person name="Herman A."/>
            <person name="Abrahante J.E."/>
            <person name="Garbe J."/>
        </authorList>
    </citation>
    <scope>NUCLEOTIDE SEQUENCE</scope>
    <source>
        <strain evidence="1">Duluth1</strain>
        <tissue evidence="1">Whole animal</tissue>
    </source>
</reference>
<accession>A0A9D4FZ54</accession>
<protein>
    <submittedName>
        <fullName evidence="1">Uncharacterized protein</fullName>
    </submittedName>
</protein>
<proteinExistence type="predicted"/>